<organism evidence="2 3">
    <name type="scientific">Trema orientale</name>
    <name type="common">Charcoal tree</name>
    <name type="synonym">Celtis orientalis</name>
    <dbReference type="NCBI Taxonomy" id="63057"/>
    <lineage>
        <taxon>Eukaryota</taxon>
        <taxon>Viridiplantae</taxon>
        <taxon>Streptophyta</taxon>
        <taxon>Embryophyta</taxon>
        <taxon>Tracheophyta</taxon>
        <taxon>Spermatophyta</taxon>
        <taxon>Magnoliopsida</taxon>
        <taxon>eudicotyledons</taxon>
        <taxon>Gunneridae</taxon>
        <taxon>Pentapetalae</taxon>
        <taxon>rosids</taxon>
        <taxon>fabids</taxon>
        <taxon>Rosales</taxon>
        <taxon>Cannabaceae</taxon>
        <taxon>Trema</taxon>
    </lineage>
</organism>
<name>A0A2P5D297_TREOI</name>
<accession>A0A2P5D297</accession>
<dbReference type="AlphaFoldDB" id="A0A2P5D297"/>
<protein>
    <submittedName>
        <fullName evidence="2">Uncharacterized protein</fullName>
    </submittedName>
</protein>
<evidence type="ECO:0000313" key="3">
    <source>
        <dbReference type="Proteomes" id="UP000237000"/>
    </source>
</evidence>
<gene>
    <name evidence="2" type="ORF">TorRG33x02_264700</name>
</gene>
<dbReference type="EMBL" id="JXTC01000304">
    <property type="protein sequence ID" value="PON67429.1"/>
    <property type="molecule type" value="Genomic_DNA"/>
</dbReference>
<sequence>MTKPETQENQPPSASSRYAAVGSVKNASEYIA</sequence>
<comment type="caution">
    <text evidence="2">The sequence shown here is derived from an EMBL/GenBank/DDBJ whole genome shotgun (WGS) entry which is preliminary data.</text>
</comment>
<reference evidence="3" key="1">
    <citation type="submission" date="2016-06" db="EMBL/GenBank/DDBJ databases">
        <title>Parallel loss of symbiosis genes in relatives of nitrogen-fixing non-legume Parasponia.</title>
        <authorList>
            <person name="Van Velzen R."/>
            <person name="Holmer R."/>
            <person name="Bu F."/>
            <person name="Rutten L."/>
            <person name="Van Zeijl A."/>
            <person name="Liu W."/>
            <person name="Santuari L."/>
            <person name="Cao Q."/>
            <person name="Sharma T."/>
            <person name="Shen D."/>
            <person name="Roswanjaya Y."/>
            <person name="Wardhani T."/>
            <person name="Kalhor M.S."/>
            <person name="Jansen J."/>
            <person name="Van den Hoogen J."/>
            <person name="Gungor B."/>
            <person name="Hartog M."/>
            <person name="Hontelez J."/>
            <person name="Verver J."/>
            <person name="Yang W.-C."/>
            <person name="Schijlen E."/>
            <person name="Repin R."/>
            <person name="Schilthuizen M."/>
            <person name="Schranz E."/>
            <person name="Heidstra R."/>
            <person name="Miyata K."/>
            <person name="Fedorova E."/>
            <person name="Kohlen W."/>
            <person name="Bisseling T."/>
            <person name="Smit S."/>
            <person name="Geurts R."/>
        </authorList>
    </citation>
    <scope>NUCLEOTIDE SEQUENCE [LARGE SCALE GENOMIC DNA]</scope>
    <source>
        <strain evidence="3">cv. RG33-2</strain>
    </source>
</reference>
<dbReference type="InParanoid" id="A0A2P5D297"/>
<evidence type="ECO:0000313" key="2">
    <source>
        <dbReference type="EMBL" id="PON67429.1"/>
    </source>
</evidence>
<dbReference type="OrthoDB" id="10290183at2759"/>
<dbReference type="Proteomes" id="UP000237000">
    <property type="component" value="Unassembled WGS sequence"/>
</dbReference>
<feature type="compositionally biased region" description="Polar residues" evidence="1">
    <location>
        <begin position="7"/>
        <end position="16"/>
    </location>
</feature>
<keyword evidence="3" id="KW-1185">Reference proteome</keyword>
<feature type="region of interest" description="Disordered" evidence="1">
    <location>
        <begin position="1"/>
        <end position="32"/>
    </location>
</feature>
<evidence type="ECO:0000256" key="1">
    <source>
        <dbReference type="SAM" id="MobiDB-lite"/>
    </source>
</evidence>
<proteinExistence type="predicted"/>